<keyword evidence="7 9" id="KW-0496">Mitochondrion</keyword>
<protein>
    <recommendedName>
        <fullName evidence="9">Cytochrome c oxidase assembly factor 3</fullName>
    </recommendedName>
</protein>
<dbReference type="Proteomes" id="UP000518752">
    <property type="component" value="Unassembled WGS sequence"/>
</dbReference>
<keyword evidence="5 9" id="KW-0812">Transmembrane</keyword>
<evidence type="ECO:0000259" key="11">
    <source>
        <dbReference type="Pfam" id="PF09813"/>
    </source>
</evidence>
<dbReference type="PANTHER" id="PTHR15642">
    <property type="entry name" value="CYTOCHROME C OXIDASE ASSEMBLY FACTOR 3, MITOCHONDRIAL"/>
    <property type="match status" value="1"/>
</dbReference>
<evidence type="ECO:0000256" key="10">
    <source>
        <dbReference type="SAM" id="MobiDB-lite"/>
    </source>
</evidence>
<accession>A0A8H5I0N3</accession>
<feature type="transmembrane region" description="Helical" evidence="9">
    <location>
        <begin position="50"/>
        <end position="69"/>
    </location>
</feature>
<evidence type="ECO:0000256" key="3">
    <source>
        <dbReference type="ARBA" id="ARBA00007035"/>
    </source>
</evidence>
<evidence type="ECO:0000256" key="7">
    <source>
        <dbReference type="ARBA" id="ARBA00023128"/>
    </source>
</evidence>
<evidence type="ECO:0000256" key="2">
    <source>
        <dbReference type="ARBA" id="ARBA00004304"/>
    </source>
</evidence>
<evidence type="ECO:0000313" key="13">
    <source>
        <dbReference type="Proteomes" id="UP000518752"/>
    </source>
</evidence>
<feature type="domain" description="Cytochrome c oxidase assembly factor 3 mitochondrial coiled-coil" evidence="11">
    <location>
        <begin position="40"/>
        <end position="85"/>
    </location>
</feature>
<comment type="subcellular location">
    <subcellularLocation>
        <location evidence="2">Mitochondrion membrane</location>
        <topology evidence="2">Single-pass membrane protein</topology>
    </subcellularLocation>
</comment>
<evidence type="ECO:0000256" key="5">
    <source>
        <dbReference type="ARBA" id="ARBA00022692"/>
    </source>
</evidence>
<comment type="caution">
    <text evidence="12">The sequence shown here is derived from an EMBL/GenBank/DDBJ whole genome shotgun (WGS) entry which is preliminary data.</text>
</comment>
<dbReference type="PANTHER" id="PTHR15642:SF3">
    <property type="entry name" value="CYTOCHROME C OXIDASE ASSEMBLY FACTOR 3 HOMOLOG, MITOCHONDRIAL"/>
    <property type="match status" value="1"/>
</dbReference>
<keyword evidence="8 9" id="KW-0472">Membrane</keyword>
<dbReference type="Pfam" id="PF09813">
    <property type="entry name" value="Coa3_cc"/>
    <property type="match status" value="1"/>
</dbReference>
<keyword evidence="6 9" id="KW-1133">Transmembrane helix</keyword>
<reference evidence="12 13" key="1">
    <citation type="journal article" date="2020" name="ISME J.">
        <title>Uncovering the hidden diversity of litter-decomposition mechanisms in mushroom-forming fungi.</title>
        <authorList>
            <person name="Floudas D."/>
            <person name="Bentzer J."/>
            <person name="Ahren D."/>
            <person name="Johansson T."/>
            <person name="Persson P."/>
            <person name="Tunlid A."/>
        </authorList>
    </citation>
    <scope>NUCLEOTIDE SEQUENCE [LARGE SCALE GENOMIC DNA]</scope>
    <source>
        <strain evidence="12 13">CBS 406.79</strain>
    </source>
</reference>
<evidence type="ECO:0000256" key="1">
    <source>
        <dbReference type="ARBA" id="ARBA00003064"/>
    </source>
</evidence>
<comment type="function">
    <text evidence="1 9">Required for assembly of cytochrome c oxidase (complex IV).</text>
</comment>
<sequence length="195" mass="20791">MSSPPSPPSSSSTAQFQRKYVDSRQAARTWRPSSGTMSPGLKRARAPFRIPNAITGIILGAFVAGVYTYSIRAVRQDDFGDIDDEAKAQRQAERLEKLKKDSGTVLTVGEEKDVMARAAEAVAKDINVTTLGAASDETSSLRVSGVGLEAKESRRRGILVGILEKTAPGALDPANKTLVWGAPDADNIGKAFSKK</sequence>
<keyword evidence="13" id="KW-1185">Reference proteome</keyword>
<dbReference type="GO" id="GO:0033617">
    <property type="term" value="P:mitochondrial respiratory chain complex IV assembly"/>
    <property type="evidence" value="ECO:0007669"/>
    <property type="project" value="UniProtKB-UniRule"/>
</dbReference>
<keyword evidence="9" id="KW-0999">Mitochondrion inner membrane</keyword>
<proteinExistence type="inferred from homology"/>
<dbReference type="AlphaFoldDB" id="A0A8H5I0N3"/>
<evidence type="ECO:0000256" key="4">
    <source>
        <dbReference type="ARBA" id="ARBA00011351"/>
    </source>
</evidence>
<comment type="subunit">
    <text evidence="4 9">Component of 250-400 kDa complexes called cytochrome oxidase assembly intermediates or COA complexes.</text>
</comment>
<feature type="region of interest" description="Disordered" evidence="10">
    <location>
        <begin position="1"/>
        <end position="42"/>
    </location>
</feature>
<dbReference type="InterPro" id="IPR018628">
    <property type="entry name" value="Coa3_CC"/>
</dbReference>
<dbReference type="OrthoDB" id="10018333at2759"/>
<organism evidence="12 13">
    <name type="scientific">Collybiopsis confluens</name>
    <dbReference type="NCBI Taxonomy" id="2823264"/>
    <lineage>
        <taxon>Eukaryota</taxon>
        <taxon>Fungi</taxon>
        <taxon>Dikarya</taxon>
        <taxon>Basidiomycota</taxon>
        <taxon>Agaricomycotina</taxon>
        <taxon>Agaricomycetes</taxon>
        <taxon>Agaricomycetidae</taxon>
        <taxon>Agaricales</taxon>
        <taxon>Marasmiineae</taxon>
        <taxon>Omphalotaceae</taxon>
        <taxon>Collybiopsis</taxon>
    </lineage>
</organism>
<gene>
    <name evidence="12" type="ORF">D9757_001164</name>
</gene>
<comment type="similarity">
    <text evidence="3 9">Belongs to the COA3 family.</text>
</comment>
<evidence type="ECO:0000256" key="8">
    <source>
        <dbReference type="ARBA" id="ARBA00023136"/>
    </source>
</evidence>
<dbReference type="InterPro" id="IPR041752">
    <property type="entry name" value="Coa3"/>
</dbReference>
<name>A0A8H5I0N3_9AGAR</name>
<dbReference type="EMBL" id="JAACJN010000003">
    <property type="protein sequence ID" value="KAF5392986.1"/>
    <property type="molecule type" value="Genomic_DNA"/>
</dbReference>
<dbReference type="GO" id="GO:0005743">
    <property type="term" value="C:mitochondrial inner membrane"/>
    <property type="evidence" value="ECO:0007669"/>
    <property type="project" value="UniProtKB-UniRule"/>
</dbReference>
<evidence type="ECO:0000256" key="6">
    <source>
        <dbReference type="ARBA" id="ARBA00022989"/>
    </source>
</evidence>
<evidence type="ECO:0000256" key="9">
    <source>
        <dbReference type="RuleBase" id="RU367056"/>
    </source>
</evidence>
<evidence type="ECO:0000313" key="12">
    <source>
        <dbReference type="EMBL" id="KAF5392986.1"/>
    </source>
</evidence>